<keyword evidence="1" id="KW-1133">Transmembrane helix</keyword>
<accession>A0A1D2VKB9</accession>
<dbReference type="AlphaFoldDB" id="A0A1D2VKB9"/>
<dbReference type="GeneID" id="30968122"/>
<sequence length="88" mass="9900">MEHPPASRGVMQKLLTALLGQRVPIPPLGPNYHPDMQQTLSFLSKNTRAIVSNISTFNSFQQPFAAFPALNLMSQTLLFIFPLRLYNN</sequence>
<dbReference type="RefSeq" id="XP_020048355.1">
    <property type="nucleotide sequence ID" value="XM_020194486.1"/>
</dbReference>
<dbReference type="EMBL" id="KV454478">
    <property type="protein sequence ID" value="ODV62048.1"/>
    <property type="molecule type" value="Genomic_DNA"/>
</dbReference>
<keyword evidence="1" id="KW-0472">Membrane</keyword>
<name>A0A1D2VKB9_9ASCO</name>
<organism evidence="2 3">
    <name type="scientific">Ascoidea rubescens DSM 1968</name>
    <dbReference type="NCBI Taxonomy" id="1344418"/>
    <lineage>
        <taxon>Eukaryota</taxon>
        <taxon>Fungi</taxon>
        <taxon>Dikarya</taxon>
        <taxon>Ascomycota</taxon>
        <taxon>Saccharomycotina</taxon>
        <taxon>Saccharomycetes</taxon>
        <taxon>Ascoideaceae</taxon>
        <taxon>Ascoidea</taxon>
    </lineage>
</organism>
<keyword evidence="3" id="KW-1185">Reference proteome</keyword>
<protein>
    <submittedName>
        <fullName evidence="2">Uncharacterized protein</fullName>
    </submittedName>
</protein>
<evidence type="ECO:0000313" key="3">
    <source>
        <dbReference type="Proteomes" id="UP000095038"/>
    </source>
</evidence>
<keyword evidence="1" id="KW-0812">Transmembrane</keyword>
<gene>
    <name evidence="2" type="ORF">ASCRUDRAFT_80369</name>
</gene>
<evidence type="ECO:0000313" key="2">
    <source>
        <dbReference type="EMBL" id="ODV62048.1"/>
    </source>
</evidence>
<feature type="transmembrane region" description="Helical" evidence="1">
    <location>
        <begin position="65"/>
        <end position="86"/>
    </location>
</feature>
<reference evidence="3" key="1">
    <citation type="submission" date="2016-05" db="EMBL/GenBank/DDBJ databases">
        <title>Comparative genomics of biotechnologically important yeasts.</title>
        <authorList>
            <consortium name="DOE Joint Genome Institute"/>
            <person name="Riley R."/>
            <person name="Haridas S."/>
            <person name="Wolfe K.H."/>
            <person name="Lopes M.R."/>
            <person name="Hittinger C.T."/>
            <person name="Goker M."/>
            <person name="Salamov A."/>
            <person name="Wisecaver J."/>
            <person name="Long T.M."/>
            <person name="Aerts A.L."/>
            <person name="Barry K."/>
            <person name="Choi C."/>
            <person name="Clum A."/>
            <person name="Coughlan A.Y."/>
            <person name="Deshpande S."/>
            <person name="Douglass A.P."/>
            <person name="Hanson S.J."/>
            <person name="Klenk H.-P."/>
            <person name="Labutti K."/>
            <person name="Lapidus A."/>
            <person name="Lindquist E."/>
            <person name="Lipzen A."/>
            <person name="Meier-Kolthoff J.P."/>
            <person name="Ohm R.A."/>
            <person name="Otillar R.P."/>
            <person name="Pangilinan J."/>
            <person name="Peng Y."/>
            <person name="Rokas A."/>
            <person name="Rosa C.A."/>
            <person name="Scheuner C."/>
            <person name="Sibirny A.A."/>
            <person name="Slot J.C."/>
            <person name="Stielow J.B."/>
            <person name="Sun H."/>
            <person name="Kurtzman C.P."/>
            <person name="Blackwell M."/>
            <person name="Grigoriev I.V."/>
            <person name="Jeffries T.W."/>
        </authorList>
    </citation>
    <scope>NUCLEOTIDE SEQUENCE [LARGE SCALE GENOMIC DNA]</scope>
    <source>
        <strain evidence="3">DSM 1968</strain>
    </source>
</reference>
<dbReference type="InParanoid" id="A0A1D2VKB9"/>
<evidence type="ECO:0000256" key="1">
    <source>
        <dbReference type="SAM" id="Phobius"/>
    </source>
</evidence>
<dbReference type="Proteomes" id="UP000095038">
    <property type="component" value="Unassembled WGS sequence"/>
</dbReference>
<proteinExistence type="predicted"/>